<evidence type="ECO:0000313" key="2">
    <source>
        <dbReference type="EMBL" id="KAF5315212.1"/>
    </source>
</evidence>
<protein>
    <recommendedName>
        <fullName evidence="1">F-box domain-containing protein</fullName>
    </recommendedName>
</protein>
<keyword evidence="3" id="KW-1185">Reference proteome</keyword>
<gene>
    <name evidence="2" type="ORF">D9619_007099</name>
</gene>
<dbReference type="CDD" id="cd22150">
    <property type="entry name" value="F-box_CeFBXA-like"/>
    <property type="match status" value="1"/>
</dbReference>
<dbReference type="SUPFAM" id="SSF81383">
    <property type="entry name" value="F-box domain"/>
    <property type="match status" value="1"/>
</dbReference>
<reference evidence="2 3" key="1">
    <citation type="journal article" date="2020" name="ISME J.">
        <title>Uncovering the hidden diversity of litter-decomposition mechanisms in mushroom-forming fungi.</title>
        <authorList>
            <person name="Floudas D."/>
            <person name="Bentzer J."/>
            <person name="Ahren D."/>
            <person name="Johansson T."/>
            <person name="Persson P."/>
            <person name="Tunlid A."/>
        </authorList>
    </citation>
    <scope>NUCLEOTIDE SEQUENCE [LARGE SCALE GENOMIC DNA]</scope>
    <source>
        <strain evidence="2 3">CBS 101986</strain>
    </source>
</reference>
<dbReference type="Pfam" id="PF12937">
    <property type="entry name" value="F-box-like"/>
    <property type="match status" value="1"/>
</dbReference>
<dbReference type="OrthoDB" id="3019905at2759"/>
<dbReference type="Proteomes" id="UP000567179">
    <property type="component" value="Unassembled WGS sequence"/>
</dbReference>
<evidence type="ECO:0000259" key="1">
    <source>
        <dbReference type="PROSITE" id="PS50181"/>
    </source>
</evidence>
<organism evidence="2 3">
    <name type="scientific">Psilocybe cf. subviscida</name>
    <dbReference type="NCBI Taxonomy" id="2480587"/>
    <lineage>
        <taxon>Eukaryota</taxon>
        <taxon>Fungi</taxon>
        <taxon>Dikarya</taxon>
        <taxon>Basidiomycota</taxon>
        <taxon>Agaricomycotina</taxon>
        <taxon>Agaricomycetes</taxon>
        <taxon>Agaricomycetidae</taxon>
        <taxon>Agaricales</taxon>
        <taxon>Agaricineae</taxon>
        <taxon>Strophariaceae</taxon>
        <taxon>Psilocybe</taxon>
    </lineage>
</organism>
<dbReference type="EMBL" id="JAACJJ010000043">
    <property type="protein sequence ID" value="KAF5315212.1"/>
    <property type="molecule type" value="Genomic_DNA"/>
</dbReference>
<comment type="caution">
    <text evidence="2">The sequence shown here is derived from an EMBL/GenBank/DDBJ whole genome shotgun (WGS) entry which is preliminary data.</text>
</comment>
<dbReference type="AlphaFoldDB" id="A0A8H5B244"/>
<name>A0A8H5B244_9AGAR</name>
<dbReference type="PROSITE" id="PS50181">
    <property type="entry name" value="FBOX"/>
    <property type="match status" value="1"/>
</dbReference>
<sequence length="473" mass="52431">MAVECTLTLGALPIDVIYEILGHLTVEDLLRTRRVCKKLFAASQQRNVWASIYQRSPLLLPDERISKYSSHELEAALIRASKVHMNWTRSEEPVFSRRRYPHELPTYNFAARVIAGRYLQVAERGGISWYDLDSGDIGTPVLHYPCSSIVPMAAYCKHQVNAEGGGMYSVWVTFLSSPGTLEVLKLSLGKSLKVELYATLPMQRTITSVVINHDWLLPIREFMSSSDLVEIFHIPSRAMMCLPMHNHASDPSDISNLHCVISARFLFVMFSARNETTVNVYTLPQTMPNVAHGAGNKLIPRSHCGVYPHVISSIKAIETYPSGRPFGTDATPHSVSFLALVYINAPHTTWTSKIDLHVLDAVVSPHGGTVDMYTISKTTLNAGIASTTLALSAREGMCMAVTHSSPGPLILAHHIERRGTECTMSMKTIKPPRGLQSREMVAMCGFRGRLCLIGGWTYIEILDCVAVIKLHST</sequence>
<dbReference type="InterPro" id="IPR036047">
    <property type="entry name" value="F-box-like_dom_sf"/>
</dbReference>
<dbReference type="SMART" id="SM00256">
    <property type="entry name" value="FBOX"/>
    <property type="match status" value="1"/>
</dbReference>
<accession>A0A8H5B244</accession>
<proteinExistence type="predicted"/>
<dbReference type="Gene3D" id="1.20.1280.50">
    <property type="match status" value="1"/>
</dbReference>
<feature type="domain" description="F-box" evidence="1">
    <location>
        <begin position="6"/>
        <end position="52"/>
    </location>
</feature>
<evidence type="ECO:0000313" key="3">
    <source>
        <dbReference type="Proteomes" id="UP000567179"/>
    </source>
</evidence>
<dbReference type="InterPro" id="IPR001810">
    <property type="entry name" value="F-box_dom"/>
</dbReference>